<dbReference type="PIRSF" id="PIRSF026426">
    <property type="entry name" value="DUF1499"/>
    <property type="match status" value="1"/>
</dbReference>
<sequence>MRSVVLCFVAFALGSLLTACSGSPPAHLGGSMDRLEPCPDSPNCVSSQEQREGHAIPPLRFSDAPEVAWGRLQEVIEGMARTKILTTTPNYLHAEFKIAVFGFVDDVECVLEPESGTIQIRSASRVGHSDLGVNRRRVEKIRAAFEHGS</sequence>
<dbReference type="PROSITE" id="PS51257">
    <property type="entry name" value="PROKAR_LIPOPROTEIN"/>
    <property type="match status" value="1"/>
</dbReference>
<keyword evidence="1" id="KW-0732">Signal</keyword>
<reference evidence="2" key="2">
    <citation type="journal article" date="2021" name="Microbiome">
        <title>Successional dynamics and alternative stable states in a saline activated sludge microbial community over 9 years.</title>
        <authorList>
            <person name="Wang Y."/>
            <person name="Ye J."/>
            <person name="Ju F."/>
            <person name="Liu L."/>
            <person name="Boyd J.A."/>
            <person name="Deng Y."/>
            <person name="Parks D.H."/>
            <person name="Jiang X."/>
            <person name="Yin X."/>
            <person name="Woodcroft B.J."/>
            <person name="Tyson G.W."/>
            <person name="Hugenholtz P."/>
            <person name="Polz M.F."/>
            <person name="Zhang T."/>
        </authorList>
    </citation>
    <scope>NUCLEOTIDE SEQUENCE</scope>
    <source>
        <strain evidence="2">HKST-UBA02</strain>
    </source>
</reference>
<evidence type="ECO:0000313" key="2">
    <source>
        <dbReference type="EMBL" id="MCA9754883.1"/>
    </source>
</evidence>
<organism evidence="2 3">
    <name type="scientific">Eiseniibacteriota bacterium</name>
    <dbReference type="NCBI Taxonomy" id="2212470"/>
    <lineage>
        <taxon>Bacteria</taxon>
        <taxon>Candidatus Eiseniibacteriota</taxon>
    </lineage>
</organism>
<protein>
    <submittedName>
        <fullName evidence="2">DUF1499 domain-containing protein</fullName>
    </submittedName>
</protein>
<comment type="caution">
    <text evidence="2">The sequence shown here is derived from an EMBL/GenBank/DDBJ whole genome shotgun (WGS) entry which is preliminary data.</text>
</comment>
<dbReference type="EMBL" id="JAGQHS010000011">
    <property type="protein sequence ID" value="MCA9754883.1"/>
    <property type="molecule type" value="Genomic_DNA"/>
</dbReference>
<evidence type="ECO:0000313" key="3">
    <source>
        <dbReference type="Proteomes" id="UP000739538"/>
    </source>
</evidence>
<feature type="chain" id="PRO_5037443582" evidence="1">
    <location>
        <begin position="22"/>
        <end position="149"/>
    </location>
</feature>
<accession>A0A956SE19</accession>
<dbReference type="AlphaFoldDB" id="A0A956SE19"/>
<dbReference type="PANTHER" id="PTHR34801">
    <property type="entry name" value="EXPRESSED PROTEIN"/>
    <property type="match status" value="1"/>
</dbReference>
<evidence type="ECO:0000256" key="1">
    <source>
        <dbReference type="SAM" id="SignalP"/>
    </source>
</evidence>
<feature type="signal peptide" evidence="1">
    <location>
        <begin position="1"/>
        <end position="21"/>
    </location>
</feature>
<dbReference type="InterPro" id="IPR010865">
    <property type="entry name" value="DUF1499"/>
</dbReference>
<name>A0A956SE19_UNCEI</name>
<reference evidence="2" key="1">
    <citation type="submission" date="2020-04" db="EMBL/GenBank/DDBJ databases">
        <authorList>
            <person name="Zhang T."/>
        </authorList>
    </citation>
    <scope>NUCLEOTIDE SEQUENCE</scope>
    <source>
        <strain evidence="2">HKST-UBA02</strain>
    </source>
</reference>
<dbReference type="Pfam" id="PF07386">
    <property type="entry name" value="DUF1499"/>
    <property type="match status" value="1"/>
</dbReference>
<gene>
    <name evidence="2" type="ORF">KDA27_03705</name>
</gene>
<dbReference type="PANTHER" id="PTHR34801:SF6">
    <property type="entry name" value="SLL1620 PROTEIN"/>
    <property type="match status" value="1"/>
</dbReference>
<proteinExistence type="predicted"/>
<dbReference type="Proteomes" id="UP000739538">
    <property type="component" value="Unassembled WGS sequence"/>
</dbReference>